<dbReference type="PANTHER" id="PTHR34989:SF1">
    <property type="entry name" value="PROTEIN HDED"/>
    <property type="match status" value="1"/>
</dbReference>
<keyword evidence="3" id="KW-1185">Reference proteome</keyword>
<dbReference type="Proteomes" id="UP000315003">
    <property type="component" value="Chromosome"/>
</dbReference>
<evidence type="ECO:0000313" key="2">
    <source>
        <dbReference type="EMBL" id="QDT59545.1"/>
    </source>
</evidence>
<dbReference type="InterPro" id="IPR052712">
    <property type="entry name" value="Acid_resist_chaperone_HdeD"/>
</dbReference>
<feature type="transmembrane region" description="Helical" evidence="1">
    <location>
        <begin position="108"/>
        <end position="129"/>
    </location>
</feature>
<protein>
    <submittedName>
        <fullName evidence="2">Acid-resistance membrane protein</fullName>
    </submittedName>
</protein>
<sequence length="208" mass="21902">MSNTSNDGSALIPSSAPLAELAHCQRQWWCLVALGVLLSICGFIAIAFPLASSVGVTVAFGVVLMISGLALIISAFWTGNWSAFLVHLLAGIIYTVTGFMVSEAPLQSTAVITMLAASMFCVIGVFRIASAISMRYSQWGWGLLNGCVTLLLGVMVFKQFPESALWLIGTLFGVDMIFNGITWSAIGLALKNADVDQDAATGTVAATN</sequence>
<feature type="transmembrane region" description="Helical" evidence="1">
    <location>
        <begin position="166"/>
        <end position="190"/>
    </location>
</feature>
<dbReference type="InterPro" id="IPR005325">
    <property type="entry name" value="DUF308_memb"/>
</dbReference>
<keyword evidence="1" id="KW-0472">Membrane</keyword>
<dbReference type="AlphaFoldDB" id="A0A517STT2"/>
<keyword evidence="1" id="KW-1133">Transmembrane helix</keyword>
<gene>
    <name evidence="2" type="ORF">SV7mr_20530</name>
</gene>
<dbReference type="RefSeq" id="WP_145271504.1">
    <property type="nucleotide sequence ID" value="NZ_CP036272.1"/>
</dbReference>
<evidence type="ECO:0000256" key="1">
    <source>
        <dbReference type="SAM" id="Phobius"/>
    </source>
</evidence>
<feature type="transmembrane region" description="Helical" evidence="1">
    <location>
        <begin position="141"/>
        <end position="160"/>
    </location>
</feature>
<dbReference type="EMBL" id="CP036272">
    <property type="protein sequence ID" value="QDT59545.1"/>
    <property type="molecule type" value="Genomic_DNA"/>
</dbReference>
<feature type="transmembrane region" description="Helical" evidence="1">
    <location>
        <begin position="84"/>
        <end position="102"/>
    </location>
</feature>
<evidence type="ECO:0000313" key="3">
    <source>
        <dbReference type="Proteomes" id="UP000315003"/>
    </source>
</evidence>
<dbReference type="OrthoDB" id="9815400at2"/>
<feature type="transmembrane region" description="Helical" evidence="1">
    <location>
        <begin position="54"/>
        <end position="77"/>
    </location>
</feature>
<accession>A0A517STT2</accession>
<dbReference type="PANTHER" id="PTHR34989">
    <property type="entry name" value="PROTEIN HDED"/>
    <property type="match status" value="1"/>
</dbReference>
<keyword evidence="1" id="KW-0812">Transmembrane</keyword>
<dbReference type="GO" id="GO:0005886">
    <property type="term" value="C:plasma membrane"/>
    <property type="evidence" value="ECO:0007669"/>
    <property type="project" value="TreeGrafter"/>
</dbReference>
<dbReference type="Pfam" id="PF03729">
    <property type="entry name" value="DUF308"/>
    <property type="match status" value="2"/>
</dbReference>
<proteinExistence type="predicted"/>
<feature type="transmembrane region" description="Helical" evidence="1">
    <location>
        <begin position="28"/>
        <end position="48"/>
    </location>
</feature>
<name>A0A517STT2_9BACT</name>
<organism evidence="2 3">
    <name type="scientific">Stieleria bergensis</name>
    <dbReference type="NCBI Taxonomy" id="2528025"/>
    <lineage>
        <taxon>Bacteria</taxon>
        <taxon>Pseudomonadati</taxon>
        <taxon>Planctomycetota</taxon>
        <taxon>Planctomycetia</taxon>
        <taxon>Pirellulales</taxon>
        <taxon>Pirellulaceae</taxon>
        <taxon>Stieleria</taxon>
    </lineage>
</organism>
<reference evidence="2 3" key="1">
    <citation type="submission" date="2019-02" db="EMBL/GenBank/DDBJ databases">
        <title>Deep-cultivation of Planctomycetes and their phenomic and genomic characterization uncovers novel biology.</title>
        <authorList>
            <person name="Wiegand S."/>
            <person name="Jogler M."/>
            <person name="Boedeker C."/>
            <person name="Pinto D."/>
            <person name="Vollmers J."/>
            <person name="Rivas-Marin E."/>
            <person name="Kohn T."/>
            <person name="Peeters S.H."/>
            <person name="Heuer A."/>
            <person name="Rast P."/>
            <person name="Oberbeckmann S."/>
            <person name="Bunk B."/>
            <person name="Jeske O."/>
            <person name="Meyerdierks A."/>
            <person name="Storesund J.E."/>
            <person name="Kallscheuer N."/>
            <person name="Luecker S."/>
            <person name="Lage O.M."/>
            <person name="Pohl T."/>
            <person name="Merkel B.J."/>
            <person name="Hornburger P."/>
            <person name="Mueller R.-W."/>
            <person name="Bruemmer F."/>
            <person name="Labrenz M."/>
            <person name="Spormann A.M."/>
            <person name="Op den Camp H."/>
            <person name="Overmann J."/>
            <person name="Amann R."/>
            <person name="Jetten M.S.M."/>
            <person name="Mascher T."/>
            <person name="Medema M.H."/>
            <person name="Devos D.P."/>
            <person name="Kaster A.-K."/>
            <person name="Ovreas L."/>
            <person name="Rohde M."/>
            <person name="Galperin M.Y."/>
            <person name="Jogler C."/>
        </authorList>
    </citation>
    <scope>NUCLEOTIDE SEQUENCE [LARGE SCALE GENOMIC DNA]</scope>
    <source>
        <strain evidence="2 3">SV_7m_r</strain>
    </source>
</reference>